<organism evidence="14 15">
    <name type="scientific">Paramarasmius palmivorus</name>
    <dbReference type="NCBI Taxonomy" id="297713"/>
    <lineage>
        <taxon>Eukaryota</taxon>
        <taxon>Fungi</taxon>
        <taxon>Dikarya</taxon>
        <taxon>Basidiomycota</taxon>
        <taxon>Agaricomycotina</taxon>
        <taxon>Agaricomycetes</taxon>
        <taxon>Agaricomycetidae</taxon>
        <taxon>Agaricales</taxon>
        <taxon>Marasmiineae</taxon>
        <taxon>Marasmiaceae</taxon>
        <taxon>Paramarasmius</taxon>
    </lineage>
</organism>
<evidence type="ECO:0000256" key="10">
    <source>
        <dbReference type="ARBA" id="ARBA00048048"/>
    </source>
</evidence>
<dbReference type="GO" id="GO:0006612">
    <property type="term" value="P:protein targeting to membrane"/>
    <property type="evidence" value="ECO:0007669"/>
    <property type="project" value="TreeGrafter"/>
</dbReference>
<feature type="region of interest" description="Disordered" evidence="12">
    <location>
        <begin position="196"/>
        <end position="224"/>
    </location>
</feature>
<comment type="subcellular location">
    <subcellularLocation>
        <location evidence="1">Membrane</location>
        <topology evidence="1">Multi-pass membrane protein</topology>
    </subcellularLocation>
</comment>
<evidence type="ECO:0000256" key="12">
    <source>
        <dbReference type="SAM" id="MobiDB-lite"/>
    </source>
</evidence>
<feature type="domain" description="Palmitoyltransferase DHHC" evidence="13">
    <location>
        <begin position="249"/>
        <end position="369"/>
    </location>
</feature>
<feature type="transmembrane region" description="Helical" evidence="11">
    <location>
        <begin position="295"/>
        <end position="315"/>
    </location>
</feature>
<evidence type="ECO:0000256" key="11">
    <source>
        <dbReference type="RuleBase" id="RU079119"/>
    </source>
</evidence>
<evidence type="ECO:0000256" key="8">
    <source>
        <dbReference type="ARBA" id="ARBA00023315"/>
    </source>
</evidence>
<dbReference type="PANTHER" id="PTHR22883:SF23">
    <property type="entry name" value="PALMITOYLTRANSFERASE ZDHHC6"/>
    <property type="match status" value="1"/>
</dbReference>
<accession>A0AAW0D3B2</accession>
<evidence type="ECO:0000256" key="5">
    <source>
        <dbReference type="ARBA" id="ARBA00023136"/>
    </source>
</evidence>
<keyword evidence="3 11" id="KW-0812">Transmembrane</keyword>
<dbReference type="PANTHER" id="PTHR22883">
    <property type="entry name" value="ZINC FINGER DHHC DOMAIN CONTAINING PROTEIN"/>
    <property type="match status" value="1"/>
</dbReference>
<protein>
    <recommendedName>
        <fullName evidence="11">Palmitoyltransferase</fullName>
        <ecNumber evidence="11">2.3.1.225</ecNumber>
    </recommendedName>
</protein>
<keyword evidence="4 11" id="KW-1133">Transmembrane helix</keyword>
<dbReference type="EMBL" id="JAYKXP010000025">
    <property type="protein sequence ID" value="KAK7045400.1"/>
    <property type="molecule type" value="Genomic_DNA"/>
</dbReference>
<reference evidence="14 15" key="1">
    <citation type="submission" date="2024-01" db="EMBL/GenBank/DDBJ databases">
        <title>A draft genome for a cacao thread blight-causing isolate of Paramarasmius palmivorus.</title>
        <authorList>
            <person name="Baruah I.K."/>
            <person name="Bukari Y."/>
            <person name="Amoako-Attah I."/>
            <person name="Meinhardt L.W."/>
            <person name="Bailey B.A."/>
            <person name="Cohen S.P."/>
        </authorList>
    </citation>
    <scope>NUCLEOTIDE SEQUENCE [LARGE SCALE GENOMIC DNA]</scope>
    <source>
        <strain evidence="14 15">GH-12</strain>
    </source>
</reference>
<feature type="transmembrane region" description="Helical" evidence="11">
    <location>
        <begin position="335"/>
        <end position="359"/>
    </location>
</feature>
<name>A0AAW0D3B2_9AGAR</name>
<evidence type="ECO:0000259" key="13">
    <source>
        <dbReference type="Pfam" id="PF01529"/>
    </source>
</evidence>
<evidence type="ECO:0000313" key="15">
    <source>
        <dbReference type="Proteomes" id="UP001383192"/>
    </source>
</evidence>
<dbReference type="InterPro" id="IPR039859">
    <property type="entry name" value="PFA4/ZDH16/20/ERF2-like"/>
</dbReference>
<feature type="transmembrane region" description="Helical" evidence="11">
    <location>
        <begin position="80"/>
        <end position="104"/>
    </location>
</feature>
<sequence length="483" mass="54375">MSPNSSSSDRTLCGTIEEAKFVARENREQRLQKPQPWLARKLIVFFTIGIMGYALYIYIVRFCIQQGLQRRQLGIGKGGIAGLIVGFGILWFWMVWGYAMVIFVSPGFAKHYVQPSPPPFVAPPVAPGQMMPMEERHGIAGPSYEEQSNHAHETTTVTTVENKPPENAGMLDSIRPPNPVALPNGYGYLPPPAPALSTAQAAAPESIPKNKSTPSSRKEARRQAAIQKALQNGAYRRPPNLGSPVLKPEYRYCSKCMFIKPPRTHHCRACGTCVLRYDHHCPWIGGCVGARNHKYFMNFTFATSIFTAYTLSTLLGFSLRSPDSPLNRGDIDPQVLLIVVFSALFWLFTTLLCASHVLLTLRNQTTVENLGFRSQTEREDAQLARVFGFWGCVPRAAVRKSWDKEYGRVGKENNIWWLGSEGEPFDWEAFYELMGTPKPSKTNPWGWAAWVFPLPLRKGDDWGLNFKRNDRFDETGAWVGRRI</sequence>
<dbReference type="Proteomes" id="UP001383192">
    <property type="component" value="Unassembled WGS sequence"/>
</dbReference>
<evidence type="ECO:0000256" key="7">
    <source>
        <dbReference type="ARBA" id="ARBA00023288"/>
    </source>
</evidence>
<dbReference type="GO" id="GO:0016020">
    <property type="term" value="C:membrane"/>
    <property type="evidence" value="ECO:0007669"/>
    <property type="project" value="UniProtKB-SubCell"/>
</dbReference>
<dbReference type="InterPro" id="IPR001594">
    <property type="entry name" value="Palmitoyltrfase_DHHC"/>
</dbReference>
<keyword evidence="2 11" id="KW-0808">Transferase</keyword>
<proteinExistence type="inferred from homology"/>
<evidence type="ECO:0000256" key="9">
    <source>
        <dbReference type="ARBA" id="ARBA00038298"/>
    </source>
</evidence>
<feature type="transmembrane region" description="Helical" evidence="11">
    <location>
        <begin position="42"/>
        <end position="60"/>
    </location>
</feature>
<keyword evidence="7" id="KW-0449">Lipoprotein</keyword>
<dbReference type="GO" id="GO:0005794">
    <property type="term" value="C:Golgi apparatus"/>
    <property type="evidence" value="ECO:0007669"/>
    <property type="project" value="TreeGrafter"/>
</dbReference>
<evidence type="ECO:0000256" key="6">
    <source>
        <dbReference type="ARBA" id="ARBA00023139"/>
    </source>
</evidence>
<dbReference type="GO" id="GO:0005783">
    <property type="term" value="C:endoplasmic reticulum"/>
    <property type="evidence" value="ECO:0007669"/>
    <property type="project" value="TreeGrafter"/>
</dbReference>
<gene>
    <name evidence="14" type="ORF">VNI00_007652</name>
</gene>
<dbReference type="PROSITE" id="PS50216">
    <property type="entry name" value="DHHC"/>
    <property type="match status" value="1"/>
</dbReference>
<evidence type="ECO:0000256" key="2">
    <source>
        <dbReference type="ARBA" id="ARBA00022679"/>
    </source>
</evidence>
<keyword evidence="5 11" id="KW-0472">Membrane</keyword>
<evidence type="ECO:0000256" key="1">
    <source>
        <dbReference type="ARBA" id="ARBA00004141"/>
    </source>
</evidence>
<comment type="similarity">
    <text evidence="9">Belongs to the DHHC palmitoyltransferase family. PFA5 subfamily.</text>
</comment>
<keyword evidence="8 11" id="KW-0012">Acyltransferase</keyword>
<comment type="catalytic activity">
    <reaction evidence="10 11">
        <text>L-cysteinyl-[protein] + hexadecanoyl-CoA = S-hexadecanoyl-L-cysteinyl-[protein] + CoA</text>
        <dbReference type="Rhea" id="RHEA:36683"/>
        <dbReference type="Rhea" id="RHEA-COMP:10131"/>
        <dbReference type="Rhea" id="RHEA-COMP:11032"/>
        <dbReference type="ChEBI" id="CHEBI:29950"/>
        <dbReference type="ChEBI" id="CHEBI:57287"/>
        <dbReference type="ChEBI" id="CHEBI:57379"/>
        <dbReference type="ChEBI" id="CHEBI:74151"/>
        <dbReference type="EC" id="2.3.1.225"/>
    </reaction>
</comment>
<evidence type="ECO:0000313" key="14">
    <source>
        <dbReference type="EMBL" id="KAK7045400.1"/>
    </source>
</evidence>
<dbReference type="Pfam" id="PF01529">
    <property type="entry name" value="DHHC"/>
    <property type="match status" value="1"/>
</dbReference>
<comment type="caution">
    <text evidence="14">The sequence shown here is derived from an EMBL/GenBank/DDBJ whole genome shotgun (WGS) entry which is preliminary data.</text>
</comment>
<comment type="domain">
    <text evidence="11">The DHHC domain is required for palmitoyltransferase activity.</text>
</comment>
<keyword evidence="15" id="KW-1185">Reference proteome</keyword>
<feature type="region of interest" description="Disordered" evidence="12">
    <location>
        <begin position="147"/>
        <end position="175"/>
    </location>
</feature>
<keyword evidence="6" id="KW-0564">Palmitate</keyword>
<dbReference type="AlphaFoldDB" id="A0AAW0D3B2"/>
<evidence type="ECO:0000256" key="3">
    <source>
        <dbReference type="ARBA" id="ARBA00022692"/>
    </source>
</evidence>
<evidence type="ECO:0000256" key="4">
    <source>
        <dbReference type="ARBA" id="ARBA00022989"/>
    </source>
</evidence>
<dbReference type="GO" id="GO:0019706">
    <property type="term" value="F:protein-cysteine S-palmitoyltransferase activity"/>
    <property type="evidence" value="ECO:0007669"/>
    <property type="project" value="UniProtKB-EC"/>
</dbReference>
<dbReference type="EC" id="2.3.1.225" evidence="11"/>